<dbReference type="EMBL" id="GBXM01097587">
    <property type="protein sequence ID" value="JAH10990.1"/>
    <property type="molecule type" value="Transcribed_RNA"/>
</dbReference>
<name>A0A0E9Q3S5_ANGAN</name>
<feature type="compositionally biased region" description="Polar residues" evidence="1">
    <location>
        <begin position="19"/>
        <end position="29"/>
    </location>
</feature>
<reference evidence="2" key="2">
    <citation type="journal article" date="2015" name="Fish Shellfish Immunol.">
        <title>Early steps in the European eel (Anguilla anguilla)-Vibrio vulnificus interaction in the gills: Role of the RtxA13 toxin.</title>
        <authorList>
            <person name="Callol A."/>
            <person name="Pajuelo D."/>
            <person name="Ebbesson L."/>
            <person name="Teles M."/>
            <person name="MacKenzie S."/>
            <person name="Amaro C."/>
        </authorList>
    </citation>
    <scope>NUCLEOTIDE SEQUENCE</scope>
</reference>
<organism evidence="2">
    <name type="scientific">Anguilla anguilla</name>
    <name type="common">European freshwater eel</name>
    <name type="synonym">Muraena anguilla</name>
    <dbReference type="NCBI Taxonomy" id="7936"/>
    <lineage>
        <taxon>Eukaryota</taxon>
        <taxon>Metazoa</taxon>
        <taxon>Chordata</taxon>
        <taxon>Craniata</taxon>
        <taxon>Vertebrata</taxon>
        <taxon>Euteleostomi</taxon>
        <taxon>Actinopterygii</taxon>
        <taxon>Neopterygii</taxon>
        <taxon>Teleostei</taxon>
        <taxon>Anguilliformes</taxon>
        <taxon>Anguillidae</taxon>
        <taxon>Anguilla</taxon>
    </lineage>
</organism>
<reference evidence="2" key="1">
    <citation type="submission" date="2014-11" db="EMBL/GenBank/DDBJ databases">
        <authorList>
            <person name="Amaro Gonzalez C."/>
        </authorList>
    </citation>
    <scope>NUCLEOTIDE SEQUENCE</scope>
</reference>
<accession>A0A0E9Q3S5</accession>
<proteinExistence type="predicted"/>
<dbReference type="AlphaFoldDB" id="A0A0E9Q3S5"/>
<evidence type="ECO:0000256" key="1">
    <source>
        <dbReference type="SAM" id="MobiDB-lite"/>
    </source>
</evidence>
<evidence type="ECO:0000313" key="2">
    <source>
        <dbReference type="EMBL" id="JAH10990.1"/>
    </source>
</evidence>
<protein>
    <submittedName>
        <fullName evidence="2">Uncharacterized protein</fullName>
    </submittedName>
</protein>
<sequence length="45" mass="5246">MWFSASLPPQNKEGEGAQRNFTMKSAARSSQKKPYKNYLFSLEQY</sequence>
<feature type="region of interest" description="Disordered" evidence="1">
    <location>
        <begin position="1"/>
        <end position="33"/>
    </location>
</feature>